<evidence type="ECO:0000256" key="24">
    <source>
        <dbReference type="ARBA" id="ARBA00044938"/>
    </source>
</evidence>
<dbReference type="InterPro" id="IPR045865">
    <property type="entry name" value="ACT-like_dom_sf"/>
</dbReference>
<comment type="pathway">
    <text evidence="2 28">Amino-acid biosynthesis; L-lysine biosynthesis via DAP pathway; (S)-tetrahydrodipicolinate from L-aspartate: step 1/4.</text>
</comment>
<comment type="cofactor">
    <cofactor evidence="1">
        <name>a metal cation</name>
        <dbReference type="ChEBI" id="CHEBI:25213"/>
    </cofactor>
</comment>
<evidence type="ECO:0000256" key="28">
    <source>
        <dbReference type="PIRNR" id="PIRNR000727"/>
    </source>
</evidence>
<comment type="pathway">
    <text evidence="4 28">Amino-acid biosynthesis; L-threonine biosynthesis; L-threonine from L-aspartate: step 3/5.</text>
</comment>
<dbReference type="InterPro" id="IPR001048">
    <property type="entry name" value="Asp/Glu/Uridylate_kinase"/>
</dbReference>
<dbReference type="PROSITE" id="PS01042">
    <property type="entry name" value="HOMOSER_DHGENASE"/>
    <property type="match status" value="1"/>
</dbReference>
<evidence type="ECO:0000256" key="14">
    <source>
        <dbReference type="ARBA" id="ARBA00022741"/>
    </source>
</evidence>
<dbReference type="Gene3D" id="3.40.1160.10">
    <property type="entry name" value="Acetylglutamate kinase-like"/>
    <property type="match status" value="1"/>
</dbReference>
<dbReference type="InterPro" id="IPR036291">
    <property type="entry name" value="NAD(P)-bd_dom_sf"/>
</dbReference>
<dbReference type="NCBIfam" id="TIGR00657">
    <property type="entry name" value="asp_kinases"/>
    <property type="match status" value="1"/>
</dbReference>
<dbReference type="InterPro" id="IPR054352">
    <property type="entry name" value="ACT_Aspartokinase"/>
</dbReference>
<evidence type="ECO:0000313" key="31">
    <source>
        <dbReference type="Proteomes" id="UP000325372"/>
    </source>
</evidence>
<evidence type="ECO:0000256" key="16">
    <source>
        <dbReference type="ARBA" id="ARBA00022840"/>
    </source>
</evidence>
<dbReference type="Proteomes" id="UP000325372">
    <property type="component" value="Unassembled WGS sequence"/>
</dbReference>
<keyword evidence="15 28" id="KW-0418">Kinase</keyword>
<dbReference type="PANTHER" id="PTHR43070:SF3">
    <property type="entry name" value="HOMOSERINE DEHYDROGENASE"/>
    <property type="match status" value="1"/>
</dbReference>
<evidence type="ECO:0000256" key="22">
    <source>
        <dbReference type="ARBA" id="ARBA00023167"/>
    </source>
</evidence>
<feature type="domain" description="ACT" evidence="29">
    <location>
        <begin position="317"/>
        <end position="394"/>
    </location>
</feature>
<evidence type="ECO:0000256" key="23">
    <source>
        <dbReference type="ARBA" id="ARBA00023268"/>
    </source>
</evidence>
<evidence type="ECO:0000256" key="21">
    <source>
        <dbReference type="ARBA" id="ARBA00023154"/>
    </source>
</evidence>
<dbReference type="InterPro" id="IPR001341">
    <property type="entry name" value="Asp_kinase"/>
</dbReference>
<dbReference type="GO" id="GO:0004072">
    <property type="term" value="F:aspartate kinase activity"/>
    <property type="evidence" value="ECO:0007669"/>
    <property type="project" value="UniProtKB-UniRule"/>
</dbReference>
<dbReference type="Pfam" id="PF00742">
    <property type="entry name" value="Homoserine_dh"/>
    <property type="match status" value="1"/>
</dbReference>
<evidence type="ECO:0000256" key="25">
    <source>
        <dbReference type="ARBA" id="ARBA00048561"/>
    </source>
</evidence>
<evidence type="ECO:0000256" key="19">
    <source>
        <dbReference type="ARBA" id="ARBA00023027"/>
    </source>
</evidence>
<dbReference type="FunFam" id="3.30.2130.10:FF:000001">
    <property type="entry name" value="Bifunctional aspartokinase/homoserine dehydrogenase"/>
    <property type="match status" value="1"/>
</dbReference>
<dbReference type="RefSeq" id="WP_150864126.1">
    <property type="nucleotide sequence ID" value="NZ_VYXP01000005.1"/>
</dbReference>
<evidence type="ECO:0000256" key="4">
    <source>
        <dbReference type="ARBA" id="ARBA00005056"/>
    </source>
</evidence>
<dbReference type="CDD" id="cd04921">
    <property type="entry name" value="ACT_AKi-HSDH-ThrA-like_1"/>
    <property type="match status" value="1"/>
</dbReference>
<evidence type="ECO:0000256" key="6">
    <source>
        <dbReference type="ARBA" id="ARBA00005139"/>
    </source>
</evidence>
<dbReference type="SUPFAM" id="SSF51735">
    <property type="entry name" value="NAD(P)-binding Rossmann-fold domains"/>
    <property type="match status" value="1"/>
</dbReference>
<dbReference type="SUPFAM" id="SSF55347">
    <property type="entry name" value="Glyceraldehyde-3-phosphate dehydrogenase-like, C-terminal domain"/>
    <property type="match status" value="1"/>
</dbReference>
<keyword evidence="14 28" id="KW-0547">Nucleotide-binding</keyword>
<proteinExistence type="inferred from homology"/>
<dbReference type="InterPro" id="IPR011147">
    <property type="entry name" value="Bifunc_Aspkin/hSer_DH"/>
</dbReference>
<comment type="catalytic activity">
    <reaction evidence="25">
        <text>L-aspartate + ATP = 4-phospho-L-aspartate + ADP</text>
        <dbReference type="Rhea" id="RHEA:23776"/>
        <dbReference type="ChEBI" id="CHEBI:29991"/>
        <dbReference type="ChEBI" id="CHEBI:30616"/>
        <dbReference type="ChEBI" id="CHEBI:57535"/>
        <dbReference type="ChEBI" id="CHEBI:456216"/>
        <dbReference type="EC" id="2.7.2.4"/>
    </reaction>
    <physiologicalReaction direction="left-to-right" evidence="25">
        <dbReference type="Rhea" id="RHEA:23777"/>
    </physiologicalReaction>
</comment>
<evidence type="ECO:0000256" key="9">
    <source>
        <dbReference type="ARBA" id="ARBA00011881"/>
    </source>
</evidence>
<dbReference type="InterPro" id="IPR002912">
    <property type="entry name" value="ACT_dom"/>
</dbReference>
<protein>
    <recommendedName>
        <fullName evidence="28">Bifunctional aspartokinase/homoserine dehydrogenase</fullName>
    </recommendedName>
    <domain>
        <recommendedName>
            <fullName evidence="28">Aspartokinase</fullName>
            <ecNumber evidence="28">2.7.2.4</ecNumber>
        </recommendedName>
    </domain>
    <domain>
        <recommendedName>
            <fullName evidence="28">Homoserine dehydrogenase</fullName>
            <ecNumber evidence="28">1.1.1.3</ecNumber>
        </recommendedName>
    </domain>
</protein>
<dbReference type="GO" id="GO:0009086">
    <property type="term" value="P:methionine biosynthetic process"/>
    <property type="evidence" value="ECO:0007669"/>
    <property type="project" value="UniProtKB-KW"/>
</dbReference>
<comment type="similarity">
    <text evidence="8 28">In the N-terminal section; belongs to the aspartokinase family.</text>
</comment>
<evidence type="ECO:0000256" key="11">
    <source>
        <dbReference type="ARBA" id="ARBA00022679"/>
    </source>
</evidence>
<dbReference type="Gene3D" id="3.40.50.720">
    <property type="entry name" value="NAD(P)-binding Rossmann-like Domain"/>
    <property type="match status" value="1"/>
</dbReference>
<dbReference type="EC" id="1.1.1.3" evidence="28"/>
<evidence type="ECO:0000256" key="20">
    <source>
        <dbReference type="ARBA" id="ARBA00023053"/>
    </source>
</evidence>
<evidence type="ECO:0000313" key="30">
    <source>
        <dbReference type="EMBL" id="KAA9131476.1"/>
    </source>
</evidence>
<dbReference type="PIRSF" id="PIRSF000727">
    <property type="entry name" value="ThrA"/>
    <property type="match status" value="1"/>
</dbReference>
<evidence type="ECO:0000256" key="12">
    <source>
        <dbReference type="ARBA" id="ARBA00022697"/>
    </source>
</evidence>
<dbReference type="InterPro" id="IPR036393">
    <property type="entry name" value="AceGlu_kinase-like_sf"/>
</dbReference>
<reference evidence="30 31" key="1">
    <citation type="submission" date="2019-09" db="EMBL/GenBank/DDBJ databases">
        <title>Wenzhouxiangella sp. Genome sequencing and assembly.</title>
        <authorList>
            <person name="Zhang R."/>
        </authorList>
    </citation>
    <scope>NUCLEOTIDE SEQUENCE [LARGE SCALE GENOMIC DNA]</scope>
    <source>
        <strain evidence="30 31">W260</strain>
    </source>
</reference>
<comment type="pathway">
    <text evidence="3 28">Amino-acid biosynthesis; L-methionine biosynthesis via de novo pathway; L-homoserine from L-aspartate: step 1/3.</text>
</comment>
<keyword evidence="10 28" id="KW-0028">Amino-acid biosynthesis</keyword>
<dbReference type="EMBL" id="VYXP01000005">
    <property type="protein sequence ID" value="KAA9131476.1"/>
    <property type="molecule type" value="Genomic_DNA"/>
</dbReference>
<dbReference type="Gene3D" id="3.30.360.10">
    <property type="entry name" value="Dihydrodipicolinate Reductase, domain 2"/>
    <property type="match status" value="1"/>
</dbReference>
<name>A0A5N0TCB6_9GAMM</name>
<comment type="catalytic activity">
    <reaction evidence="27">
        <text>L-homoserine + NAD(+) = L-aspartate 4-semialdehyde + NADH + H(+)</text>
        <dbReference type="Rhea" id="RHEA:15757"/>
        <dbReference type="ChEBI" id="CHEBI:15378"/>
        <dbReference type="ChEBI" id="CHEBI:57476"/>
        <dbReference type="ChEBI" id="CHEBI:57540"/>
        <dbReference type="ChEBI" id="CHEBI:57945"/>
        <dbReference type="ChEBI" id="CHEBI:537519"/>
        <dbReference type="EC" id="1.1.1.3"/>
    </reaction>
    <physiologicalReaction direction="right-to-left" evidence="27">
        <dbReference type="Rhea" id="RHEA:15759"/>
    </physiologicalReaction>
</comment>
<dbReference type="InterPro" id="IPR018042">
    <property type="entry name" value="Aspartate_kinase_CS"/>
</dbReference>
<keyword evidence="17 28" id="KW-0521">NADP</keyword>
<dbReference type="GO" id="GO:0009088">
    <property type="term" value="P:threonine biosynthetic process"/>
    <property type="evidence" value="ECO:0007669"/>
    <property type="project" value="UniProtKB-UniRule"/>
</dbReference>
<keyword evidence="31" id="KW-1185">Reference proteome</keyword>
<comment type="similarity">
    <text evidence="7 28">In the C-terminal section; belongs to the homoserine dehydrogenase family.</text>
</comment>
<evidence type="ECO:0000256" key="27">
    <source>
        <dbReference type="ARBA" id="ARBA00049031"/>
    </source>
</evidence>
<organism evidence="30 31">
    <name type="scientific">Marinihelvus fidelis</name>
    <dbReference type="NCBI Taxonomy" id="2613842"/>
    <lineage>
        <taxon>Bacteria</taxon>
        <taxon>Pseudomonadati</taxon>
        <taxon>Pseudomonadota</taxon>
        <taxon>Gammaproteobacteria</taxon>
        <taxon>Chromatiales</taxon>
        <taxon>Wenzhouxiangellaceae</taxon>
        <taxon>Marinihelvus</taxon>
    </lineage>
</organism>
<dbReference type="FunFam" id="3.30.360.10:FF:000006">
    <property type="entry name" value="Bifunctional aspartokinase/homoserine dehydrogenase"/>
    <property type="match status" value="1"/>
</dbReference>
<dbReference type="SUPFAM" id="SSF55021">
    <property type="entry name" value="ACT-like"/>
    <property type="match status" value="2"/>
</dbReference>
<evidence type="ECO:0000256" key="15">
    <source>
        <dbReference type="ARBA" id="ARBA00022777"/>
    </source>
</evidence>
<gene>
    <name evidence="30" type="primary">thrA</name>
    <name evidence="30" type="ORF">F3N42_09160</name>
</gene>
<keyword evidence="12" id="KW-0791">Threonine biosynthesis</keyword>
<dbReference type="Pfam" id="PF03447">
    <property type="entry name" value="NAD_binding_3"/>
    <property type="match status" value="1"/>
</dbReference>
<keyword evidence="13" id="KW-0479">Metal-binding</keyword>
<dbReference type="UniPathway" id="UPA00050">
    <property type="reaction ID" value="UER00063"/>
</dbReference>
<dbReference type="InterPro" id="IPR019811">
    <property type="entry name" value="HDH_CS"/>
</dbReference>
<keyword evidence="20" id="KW-0915">Sodium</keyword>
<dbReference type="GO" id="GO:0009089">
    <property type="term" value="P:lysine biosynthetic process via diaminopimelate"/>
    <property type="evidence" value="ECO:0007669"/>
    <property type="project" value="UniProtKB-UniRule"/>
</dbReference>
<dbReference type="InterPro" id="IPR005106">
    <property type="entry name" value="Asp/hSer_DH_NAD-bd"/>
</dbReference>
<evidence type="ECO:0000256" key="18">
    <source>
        <dbReference type="ARBA" id="ARBA00023002"/>
    </source>
</evidence>
<keyword evidence="23" id="KW-0511">Multifunctional enzyme</keyword>
<evidence type="ECO:0000256" key="7">
    <source>
        <dbReference type="ARBA" id="ARBA00007952"/>
    </source>
</evidence>
<dbReference type="AlphaFoldDB" id="A0A5N0TCB6"/>
<evidence type="ECO:0000256" key="2">
    <source>
        <dbReference type="ARBA" id="ARBA00004766"/>
    </source>
</evidence>
<dbReference type="PROSITE" id="PS00324">
    <property type="entry name" value="ASPARTOKINASE"/>
    <property type="match status" value="1"/>
</dbReference>
<keyword evidence="11 28" id="KW-0808">Transferase</keyword>
<dbReference type="GO" id="GO:0050661">
    <property type="term" value="F:NADP binding"/>
    <property type="evidence" value="ECO:0007669"/>
    <property type="project" value="UniProtKB-UniRule"/>
</dbReference>
<dbReference type="PROSITE" id="PS51671">
    <property type="entry name" value="ACT"/>
    <property type="match status" value="1"/>
</dbReference>
<dbReference type="Pfam" id="PF00696">
    <property type="entry name" value="AA_kinase"/>
    <property type="match status" value="1"/>
</dbReference>
<dbReference type="GO" id="GO:0005524">
    <property type="term" value="F:ATP binding"/>
    <property type="evidence" value="ECO:0007669"/>
    <property type="project" value="UniProtKB-UniRule"/>
</dbReference>
<dbReference type="GO" id="GO:0046872">
    <property type="term" value="F:metal ion binding"/>
    <property type="evidence" value="ECO:0007669"/>
    <property type="project" value="UniProtKB-KW"/>
</dbReference>
<evidence type="ECO:0000256" key="17">
    <source>
        <dbReference type="ARBA" id="ARBA00022857"/>
    </source>
</evidence>
<sequence>MLVQKFGGSSLADFRGFEASAALIRKFSEDEPVAVVLSAVYGVTDLLIAAINQAQAGDDFSTTLADIASRESAVVDGMAGAGHDDSRLRDILAERQKRLAGRLEGIRLLGDCPDKSRAEILASGENLSSRLMAEYLALTGVNARWSDSEVIPPANDSWLDSLVDVERAAPRLKDAMADDLRVLVLPGFHGRNAQGDYQLLGRNGSDYSAAAVAAALDARCCQIWKDVDGFFSADPSIVGNAQVLDEVSYGEAMELSFYGAGVISSKALAPLASANIPCEIRNTYRPELPGTVVHAGASRCVAVRGISLLDHVASITIAGSGLRGRVGVAHRVMGALARQSISVLLIVQSSSEYSITLCVRTDEADTASKALAEEFHFERLHGLVSDISVLRERAVVTLVGDGMKQNRGVAARFLTANSAAGVNVEVIAQGSTERAISLVVDRRDAVSATRASHTAFFGHMSHIDVILLGCGNVGGALLAQIHRQRDKLASNHQQLKVRAIANSKLLLTAADEVDTGRWKDDLQSKGKAYTLDDILKIREELGLLNPTIVDCSTDAGLASQYVRLLANGFNVVCANKKANTMSMDFYHELRDTAARGFRRFLYETNVGAGLPVIDTLHGLMRSGDHLQVFEGILSGSLSQIFGSLEDGVPFSEAVQSAMELGFTEPDPRDDLSGMDVARKLLIIARETGLDMELGDIDVEPVIPANFASDASGAELPPRLKELDAAFAEKIAAAQADDSVLRYVGRISDGRCKVSIEAVPASGPLGAIRDGENALVIYTDYYQPIPLVLRGYGAGAEVTAAGVFADVLRTAWRPLDP</sequence>
<dbReference type="GO" id="GO:0009090">
    <property type="term" value="P:homoserine biosynthetic process"/>
    <property type="evidence" value="ECO:0007669"/>
    <property type="project" value="UniProtKB-ARBA"/>
</dbReference>
<comment type="catalytic activity">
    <reaction evidence="26">
        <text>L-homoserine + NADP(+) = L-aspartate 4-semialdehyde + NADPH + H(+)</text>
        <dbReference type="Rhea" id="RHEA:15761"/>
        <dbReference type="ChEBI" id="CHEBI:15378"/>
        <dbReference type="ChEBI" id="CHEBI:57476"/>
        <dbReference type="ChEBI" id="CHEBI:57783"/>
        <dbReference type="ChEBI" id="CHEBI:58349"/>
        <dbReference type="ChEBI" id="CHEBI:537519"/>
        <dbReference type="EC" id="1.1.1.3"/>
    </reaction>
    <physiologicalReaction direction="right-to-left" evidence="26">
        <dbReference type="Rhea" id="RHEA:15763"/>
    </physiologicalReaction>
</comment>
<comment type="subunit">
    <text evidence="9 28">Homotetramer.</text>
</comment>
<evidence type="ECO:0000256" key="8">
    <source>
        <dbReference type="ARBA" id="ARBA00010046"/>
    </source>
</evidence>
<keyword evidence="16 28" id="KW-0067">ATP-binding</keyword>
<dbReference type="SUPFAM" id="SSF53633">
    <property type="entry name" value="Carbamate kinase-like"/>
    <property type="match status" value="1"/>
</dbReference>
<dbReference type="UniPathway" id="UPA00034">
    <property type="reaction ID" value="UER00015"/>
</dbReference>
<dbReference type="NCBIfam" id="NF006959">
    <property type="entry name" value="PRK09436.1"/>
    <property type="match status" value="1"/>
</dbReference>
<keyword evidence="18 28" id="KW-0560">Oxidoreductase</keyword>
<dbReference type="GO" id="GO:0004412">
    <property type="term" value="F:homoserine dehydrogenase activity"/>
    <property type="evidence" value="ECO:0007669"/>
    <property type="project" value="UniProtKB-UniRule"/>
</dbReference>
<evidence type="ECO:0000256" key="10">
    <source>
        <dbReference type="ARBA" id="ARBA00022605"/>
    </source>
</evidence>
<comment type="pathway">
    <text evidence="5 28">Amino-acid biosynthesis; L-methionine biosynthesis via de novo pathway; L-homoserine from L-aspartate: step 3/3.</text>
</comment>
<comment type="caution">
    <text evidence="30">The sequence shown here is derived from an EMBL/GenBank/DDBJ whole genome shotgun (WGS) entry which is preliminary data.</text>
</comment>
<comment type="pathway">
    <text evidence="6 28">Amino-acid biosynthesis; L-threonine biosynthesis; L-threonine from L-aspartate: step 1/5.</text>
</comment>
<dbReference type="Pfam" id="PF22468">
    <property type="entry name" value="ACT_9"/>
    <property type="match status" value="2"/>
</dbReference>
<dbReference type="InterPro" id="IPR049638">
    <property type="entry name" value="AK-HD"/>
</dbReference>
<evidence type="ECO:0000256" key="13">
    <source>
        <dbReference type="ARBA" id="ARBA00022723"/>
    </source>
</evidence>
<dbReference type="Gene3D" id="3.30.2130.10">
    <property type="entry name" value="VC0802-like"/>
    <property type="match status" value="1"/>
</dbReference>
<evidence type="ECO:0000256" key="5">
    <source>
        <dbReference type="ARBA" id="ARBA00005062"/>
    </source>
</evidence>
<accession>A0A5N0TCB6</accession>
<keyword evidence="21" id="KW-0457">Lysine biosynthesis</keyword>
<evidence type="ECO:0000256" key="3">
    <source>
        <dbReference type="ARBA" id="ARBA00004986"/>
    </source>
</evidence>
<dbReference type="PANTHER" id="PTHR43070">
    <property type="match status" value="1"/>
</dbReference>
<dbReference type="InterPro" id="IPR001342">
    <property type="entry name" value="HDH_cat"/>
</dbReference>
<keyword evidence="22" id="KW-0486">Methionine biosynthesis</keyword>
<evidence type="ECO:0000256" key="1">
    <source>
        <dbReference type="ARBA" id="ARBA00001920"/>
    </source>
</evidence>
<dbReference type="UniPathway" id="UPA00051">
    <property type="reaction ID" value="UER00462"/>
</dbReference>
<evidence type="ECO:0000256" key="26">
    <source>
        <dbReference type="ARBA" id="ARBA00048841"/>
    </source>
</evidence>
<comment type="function">
    <text evidence="24">Bifunctional aspartate kinase and homoserine dehydrogenase that catalyzes the first and the third steps toward the synthesis of lysine, methionine and threonine from aspartate.</text>
</comment>
<evidence type="ECO:0000259" key="29">
    <source>
        <dbReference type="PROSITE" id="PS51671"/>
    </source>
</evidence>
<dbReference type="EC" id="2.7.2.4" evidence="28"/>
<keyword evidence="19" id="KW-0520">NAD</keyword>